<dbReference type="AlphaFoldDB" id="A0A2H0QTE0"/>
<dbReference type="Pfam" id="PF06114">
    <property type="entry name" value="Peptidase_M78"/>
    <property type="match status" value="1"/>
</dbReference>
<evidence type="ECO:0000313" key="2">
    <source>
        <dbReference type="EMBL" id="PIR37537.1"/>
    </source>
</evidence>
<name>A0A2H0QTE0_9BACT</name>
<dbReference type="PANTHER" id="PTHR43236">
    <property type="entry name" value="ANTITOXIN HIGA1"/>
    <property type="match status" value="1"/>
</dbReference>
<dbReference type="InterPro" id="IPR052345">
    <property type="entry name" value="Rad_response_metalloprotease"/>
</dbReference>
<sequence>MLWMSRLLCVLTRICLMKTSQQSNDSLNSPNKRKMQDDLPTFGPRKKLIKFLAQKVIKGAKISNAPVSLQRVIEHLQTMHDLDVQKITAGDKVSGLLVVCKEVDSEYSTIGFNGNHPWCRRRFTIAHEIGHLLLGHGCNKSMDDDSLNETEANQFAAELLVPQSFLKKDFAQTPNIQDLAKLYRVSEQAITIKVMGSRLL</sequence>
<dbReference type="Proteomes" id="UP000231333">
    <property type="component" value="Unassembled WGS sequence"/>
</dbReference>
<evidence type="ECO:0000313" key="3">
    <source>
        <dbReference type="Proteomes" id="UP000231333"/>
    </source>
</evidence>
<comment type="caution">
    <text evidence="2">The sequence shown here is derived from an EMBL/GenBank/DDBJ whole genome shotgun (WGS) entry which is preliminary data.</text>
</comment>
<reference evidence="2 3" key="1">
    <citation type="submission" date="2017-09" db="EMBL/GenBank/DDBJ databases">
        <title>Depth-based differentiation of microbial function through sediment-hosted aquifers and enrichment of novel symbionts in the deep terrestrial subsurface.</title>
        <authorList>
            <person name="Probst A.J."/>
            <person name="Ladd B."/>
            <person name="Jarett J.K."/>
            <person name="Geller-Mcgrath D.E."/>
            <person name="Sieber C.M."/>
            <person name="Emerson J.B."/>
            <person name="Anantharaman K."/>
            <person name="Thomas B.C."/>
            <person name="Malmstrom R."/>
            <person name="Stieglmeier M."/>
            <person name="Klingl A."/>
            <person name="Woyke T."/>
            <person name="Ryan C.M."/>
            <person name="Banfield J.F."/>
        </authorList>
    </citation>
    <scope>NUCLEOTIDE SEQUENCE [LARGE SCALE GENOMIC DNA]</scope>
    <source>
        <strain evidence="2">CG10_big_fil_rev_8_21_14_0_10_42_12</strain>
    </source>
</reference>
<dbReference type="EMBL" id="PCXL01000021">
    <property type="protein sequence ID" value="PIR37537.1"/>
    <property type="molecule type" value="Genomic_DNA"/>
</dbReference>
<gene>
    <name evidence="2" type="ORF">COV34_03160</name>
</gene>
<accession>A0A2H0QTE0</accession>
<evidence type="ECO:0000259" key="1">
    <source>
        <dbReference type="Pfam" id="PF06114"/>
    </source>
</evidence>
<dbReference type="Gene3D" id="1.10.10.2910">
    <property type="match status" value="1"/>
</dbReference>
<dbReference type="InterPro" id="IPR010359">
    <property type="entry name" value="IrrE_HExxH"/>
</dbReference>
<feature type="domain" description="IrrE N-terminal-like" evidence="1">
    <location>
        <begin position="107"/>
        <end position="193"/>
    </location>
</feature>
<protein>
    <recommendedName>
        <fullName evidence="1">IrrE N-terminal-like domain-containing protein</fullName>
    </recommendedName>
</protein>
<dbReference type="PANTHER" id="PTHR43236:SF2">
    <property type="entry name" value="BLL0069 PROTEIN"/>
    <property type="match status" value="1"/>
</dbReference>
<organism evidence="2 3">
    <name type="scientific">Candidatus Zambryskibacteria bacterium CG10_big_fil_rev_8_21_14_0_10_42_12</name>
    <dbReference type="NCBI Taxonomy" id="1975115"/>
    <lineage>
        <taxon>Bacteria</taxon>
        <taxon>Candidatus Zambryskiibacteriota</taxon>
    </lineage>
</organism>
<proteinExistence type="predicted"/>